<dbReference type="EMBL" id="CP021983">
    <property type="protein sequence ID" value="ASC69346.1"/>
    <property type="molecule type" value="Genomic_DNA"/>
</dbReference>
<proteinExistence type="predicted"/>
<organism evidence="2 3">
    <name type="scientific">Halomicronema hongdechloris C2206</name>
    <dbReference type="NCBI Taxonomy" id="1641165"/>
    <lineage>
        <taxon>Bacteria</taxon>
        <taxon>Bacillati</taxon>
        <taxon>Cyanobacteriota</taxon>
        <taxon>Cyanophyceae</taxon>
        <taxon>Nodosilineales</taxon>
        <taxon>Nodosilineaceae</taxon>
        <taxon>Halomicronema</taxon>
    </lineage>
</organism>
<sequence length="44" mass="4741">MEPPAIDVVYEFLKAYLGLLGSLSLFVLPILSMGYIPKSASKAP</sequence>
<name>A0A1Z3HGE5_9CYAN</name>
<feature type="transmembrane region" description="Helical" evidence="1">
    <location>
        <begin position="15"/>
        <end position="36"/>
    </location>
</feature>
<reference evidence="2 3" key="1">
    <citation type="journal article" date="2016" name="Biochim. Biophys. Acta">
        <title>Characterization of red-shifted phycobilisomes isolated from the chlorophyll f-containing cyanobacterium Halomicronema hongdechloris.</title>
        <authorList>
            <person name="Li Y."/>
            <person name="Lin Y."/>
            <person name="Garvey C.J."/>
            <person name="Birch D."/>
            <person name="Corkery R.W."/>
            <person name="Loughlin P.C."/>
            <person name="Scheer H."/>
            <person name="Willows R.D."/>
            <person name="Chen M."/>
        </authorList>
    </citation>
    <scope>NUCLEOTIDE SEQUENCE [LARGE SCALE GENOMIC DNA]</scope>
    <source>
        <strain evidence="2 3">C2206</strain>
    </source>
</reference>
<keyword evidence="1" id="KW-0812">Transmembrane</keyword>
<dbReference type="AlphaFoldDB" id="A0A1Z3HGE5"/>
<evidence type="ECO:0000256" key="1">
    <source>
        <dbReference type="SAM" id="Phobius"/>
    </source>
</evidence>
<dbReference type="KEGG" id="hhg:XM38_002730"/>
<keyword evidence="1" id="KW-1133">Transmembrane helix</keyword>
<keyword evidence="1" id="KW-0472">Membrane</keyword>
<protein>
    <submittedName>
        <fullName evidence="2">Uncharacterized protein</fullName>
    </submittedName>
</protein>
<evidence type="ECO:0000313" key="3">
    <source>
        <dbReference type="Proteomes" id="UP000191901"/>
    </source>
</evidence>
<keyword evidence="3" id="KW-1185">Reference proteome</keyword>
<gene>
    <name evidence="2" type="ORF">XM38_002730</name>
</gene>
<evidence type="ECO:0000313" key="2">
    <source>
        <dbReference type="EMBL" id="ASC69346.1"/>
    </source>
</evidence>
<accession>A0A1Z3HGE5</accession>
<dbReference type="Proteomes" id="UP000191901">
    <property type="component" value="Chromosome"/>
</dbReference>